<reference evidence="10 11" key="1">
    <citation type="submission" date="2017-10" db="EMBL/GenBank/DDBJ databases">
        <title>Comparative genomics between pathogenic Norcardia.</title>
        <authorList>
            <person name="Zeng L."/>
        </authorList>
    </citation>
    <scope>NUCLEOTIDE SEQUENCE [LARGE SCALE GENOMIC DNA]</scope>
    <source>
        <strain evidence="10 11">NC_YFY_NT001</strain>
    </source>
</reference>
<dbReference type="GO" id="GO:0046872">
    <property type="term" value="F:metal ion binding"/>
    <property type="evidence" value="ECO:0007669"/>
    <property type="project" value="UniProtKB-KW"/>
</dbReference>
<dbReference type="InterPro" id="IPR015366">
    <property type="entry name" value="S53_propep"/>
</dbReference>
<dbReference type="PROSITE" id="PS51695">
    <property type="entry name" value="SEDOLISIN"/>
    <property type="match status" value="1"/>
</dbReference>
<keyword evidence="6" id="KW-0106">Calcium</keyword>
<keyword evidence="4" id="KW-0378">Hydrolase</keyword>
<evidence type="ECO:0000256" key="2">
    <source>
        <dbReference type="ARBA" id="ARBA00022670"/>
    </source>
</evidence>
<protein>
    <submittedName>
        <fullName evidence="10">Peptidase S53</fullName>
    </submittedName>
</protein>
<dbReference type="InterPro" id="IPR050819">
    <property type="entry name" value="Tripeptidyl-peptidase_I"/>
</dbReference>
<sequence length="510" mass="51574">MTDSTHVLLPGSSLPPVAGGTDIGPMRSTETIGLTLVLRRHEPLPERFVSGEDTVPPADFLTRYGADPADIELVTATLTAAGAQIVGQHIPSRRVQAQVSASVAQELFHTELRAMRAADPVTGNNVEFHVHVGDVHLPAALGGVVVGVLGLDTRPVARPHVQTAVTPAASYVPTQLVTAYSFPTGDGSGQTAAILEFGGGFSPDDLSSFFSSAGIDAPSVSAVSVDGAQNNPGSDGATIETTLDIEVLGSMANHATQLVYFAPNSEQGFIDAVSQAVHATPTPTVVSISWGGPEETWSAQGRQSIDSAFSDGAALGVTVSVACGDGGSSDGQTDGANHVDYPAASPYVLGVGGTTLYLDSSGAIQSETVWNNGPSSATGGGVSTLYPVPSWQANVGVPGSGRGVPDVAADADPQTGYQIFVQGSSQVVGGTSASAPLWAGLVCRLSQDVGHKQGLIQTAIYKGVTQGQPAPGFNDITQGNNGAFSAGPGWDACTGLGTPIGTALLKVLGG</sequence>
<evidence type="ECO:0000313" key="11">
    <source>
        <dbReference type="Proteomes" id="UP000221961"/>
    </source>
</evidence>
<dbReference type="GeneID" id="88362230"/>
<dbReference type="Pfam" id="PF09286">
    <property type="entry name" value="Pro-kuma_activ"/>
    <property type="match status" value="1"/>
</dbReference>
<dbReference type="GO" id="GO:0004252">
    <property type="term" value="F:serine-type endopeptidase activity"/>
    <property type="evidence" value="ECO:0007669"/>
    <property type="project" value="InterPro"/>
</dbReference>
<evidence type="ECO:0000256" key="4">
    <source>
        <dbReference type="ARBA" id="ARBA00022801"/>
    </source>
</evidence>
<dbReference type="InterPro" id="IPR036852">
    <property type="entry name" value="Peptidase_S8/S53_dom_sf"/>
</dbReference>
<feature type="region of interest" description="Disordered" evidence="8">
    <location>
        <begin position="1"/>
        <end position="25"/>
    </location>
</feature>
<evidence type="ECO:0000259" key="9">
    <source>
        <dbReference type="PROSITE" id="PS51695"/>
    </source>
</evidence>
<dbReference type="Proteomes" id="UP000221961">
    <property type="component" value="Chromosome"/>
</dbReference>
<dbReference type="PANTHER" id="PTHR14218:SF15">
    <property type="entry name" value="TRIPEPTIDYL-PEPTIDASE 1"/>
    <property type="match status" value="1"/>
</dbReference>
<proteinExistence type="predicted"/>
<organism evidence="10 11">
    <name type="scientific">Nocardia terpenica</name>
    <dbReference type="NCBI Taxonomy" id="455432"/>
    <lineage>
        <taxon>Bacteria</taxon>
        <taxon>Bacillati</taxon>
        <taxon>Actinomycetota</taxon>
        <taxon>Actinomycetes</taxon>
        <taxon>Mycobacteriales</taxon>
        <taxon>Nocardiaceae</taxon>
        <taxon>Nocardia</taxon>
    </lineage>
</organism>
<keyword evidence="5" id="KW-0720">Serine protease</keyword>
<dbReference type="SUPFAM" id="SSF54897">
    <property type="entry name" value="Protease propeptides/inhibitors"/>
    <property type="match status" value="1"/>
</dbReference>
<evidence type="ECO:0000313" key="10">
    <source>
        <dbReference type="EMBL" id="ATL70406.1"/>
    </source>
</evidence>
<keyword evidence="2" id="KW-0645">Protease</keyword>
<keyword evidence="3" id="KW-0479">Metal-binding</keyword>
<dbReference type="PANTHER" id="PTHR14218">
    <property type="entry name" value="PROTEASE S8 TRIPEPTIDYL PEPTIDASE I CLN2"/>
    <property type="match status" value="1"/>
</dbReference>
<keyword evidence="7" id="KW-0865">Zymogen</keyword>
<dbReference type="SMART" id="SM00944">
    <property type="entry name" value="Pro-kuma_activ"/>
    <property type="match status" value="1"/>
</dbReference>
<evidence type="ECO:0000256" key="3">
    <source>
        <dbReference type="ARBA" id="ARBA00022723"/>
    </source>
</evidence>
<dbReference type="InterPro" id="IPR030400">
    <property type="entry name" value="Sedolisin_dom"/>
</dbReference>
<dbReference type="EMBL" id="CP023778">
    <property type="protein sequence ID" value="ATL70406.1"/>
    <property type="molecule type" value="Genomic_DNA"/>
</dbReference>
<accession>A0A291RS78</accession>
<comment type="cofactor">
    <cofactor evidence="1">
        <name>Ca(2+)</name>
        <dbReference type="ChEBI" id="CHEBI:29108"/>
    </cofactor>
</comment>
<dbReference type="PROSITE" id="PS00138">
    <property type="entry name" value="SUBTILASE_SER"/>
    <property type="match status" value="1"/>
</dbReference>
<name>A0A291RS78_9NOCA</name>
<dbReference type="CDD" id="cd04056">
    <property type="entry name" value="Peptidases_S53"/>
    <property type="match status" value="1"/>
</dbReference>
<evidence type="ECO:0000256" key="5">
    <source>
        <dbReference type="ARBA" id="ARBA00022825"/>
    </source>
</evidence>
<dbReference type="AlphaFoldDB" id="A0A291RS78"/>
<dbReference type="Gene3D" id="3.40.50.200">
    <property type="entry name" value="Peptidase S8/S53 domain"/>
    <property type="match status" value="1"/>
</dbReference>
<evidence type="ECO:0000256" key="8">
    <source>
        <dbReference type="SAM" id="MobiDB-lite"/>
    </source>
</evidence>
<evidence type="ECO:0000256" key="7">
    <source>
        <dbReference type="ARBA" id="ARBA00023145"/>
    </source>
</evidence>
<evidence type="ECO:0000256" key="1">
    <source>
        <dbReference type="ARBA" id="ARBA00001913"/>
    </source>
</evidence>
<dbReference type="GO" id="GO:0006508">
    <property type="term" value="P:proteolysis"/>
    <property type="evidence" value="ECO:0007669"/>
    <property type="project" value="UniProtKB-KW"/>
</dbReference>
<dbReference type="InterPro" id="IPR023828">
    <property type="entry name" value="Peptidase_S8_Ser-AS"/>
</dbReference>
<evidence type="ECO:0000256" key="6">
    <source>
        <dbReference type="ARBA" id="ARBA00022837"/>
    </source>
</evidence>
<dbReference type="KEGG" id="ntp:CRH09_33730"/>
<dbReference type="SUPFAM" id="SSF52743">
    <property type="entry name" value="Subtilisin-like"/>
    <property type="match status" value="1"/>
</dbReference>
<feature type="domain" description="Peptidase S53" evidence="9">
    <location>
        <begin position="170"/>
        <end position="510"/>
    </location>
</feature>
<gene>
    <name evidence="10" type="ORF">CRH09_33730</name>
</gene>
<dbReference type="GO" id="GO:0008240">
    <property type="term" value="F:tripeptidyl-peptidase activity"/>
    <property type="evidence" value="ECO:0007669"/>
    <property type="project" value="TreeGrafter"/>
</dbReference>
<dbReference type="RefSeq" id="WP_098697382.1">
    <property type="nucleotide sequence ID" value="NZ_CP023778.1"/>
</dbReference>